<comment type="similarity">
    <text evidence="2 7">Belongs to the UDP-glucose/GDP-mannose dehydrogenase family.</text>
</comment>
<dbReference type="Proteomes" id="UP000294937">
    <property type="component" value="Unassembled WGS sequence"/>
</dbReference>
<evidence type="ECO:0000256" key="2">
    <source>
        <dbReference type="ARBA" id="ARBA00006601"/>
    </source>
</evidence>
<dbReference type="InterPro" id="IPR017476">
    <property type="entry name" value="UDP-Glc/GDP-Man"/>
</dbReference>
<dbReference type="Gene3D" id="3.40.50.720">
    <property type="entry name" value="NAD(P)-binding Rossmann-like Domain"/>
    <property type="match status" value="2"/>
</dbReference>
<comment type="pathway">
    <text evidence="1">Nucleotide-sugar biosynthesis; UDP-alpha-D-glucuronate biosynthesis; UDP-alpha-D-glucuronate from UDP-alpha-D-glucose: step 1/1.</text>
</comment>
<dbReference type="Pfam" id="PF03721">
    <property type="entry name" value="UDPG_MGDP_dh_N"/>
    <property type="match status" value="1"/>
</dbReference>
<dbReference type="InterPro" id="IPR036291">
    <property type="entry name" value="NAD(P)-bd_dom_sf"/>
</dbReference>
<dbReference type="SUPFAM" id="SSF48179">
    <property type="entry name" value="6-phosphogluconate dehydrogenase C-terminal domain-like"/>
    <property type="match status" value="1"/>
</dbReference>
<dbReference type="InterPro" id="IPR014027">
    <property type="entry name" value="UDP-Glc/GDP-Man_DH_C"/>
</dbReference>
<dbReference type="NCBIfam" id="TIGR03026">
    <property type="entry name" value="NDP-sugDHase"/>
    <property type="match status" value="1"/>
</dbReference>
<sequence>MKIGMIGLGYVGLTSAVCFANRGHEVIGHDLSSEKLSQLKKGKSPIWEPLLEEQLQQALQQKTIHFTDDISAVIHQSEILFVAVGTPSQADGQADLSQIWNVISQIKKYSQSEQVLVIKSTVPIGTTDQIAQQLDKIGSPLLDIIHNPEFLRQGQAMNDFLHPDRIVIGYHQALALEKMKHLYKSFSTPIIACDRKSAEMIKYASNSFLAMKISYINMMASLCEQLGGNVDAVAEGVGADQRIGHSFLHAGVGYGGSCFPKDTQALLAMGKAYQQALPLVQATIQINQEQPFRLLERLEKRLSSFENKKITLMGLSFKAGTDDLREAPSIKISQKLISQGANIHAYDPVVRSFPVKEVFCHEDPLIAVQDADAVLFLTDWDEFRHLPWKKLAQALKQPILVDGRNLFSLDHMRKTVDTYGFEYISVGRPTLFSSTPTQDRIE</sequence>
<dbReference type="OrthoDB" id="9803238at2"/>
<evidence type="ECO:0000256" key="3">
    <source>
        <dbReference type="ARBA" id="ARBA00012954"/>
    </source>
</evidence>
<evidence type="ECO:0000256" key="5">
    <source>
        <dbReference type="ARBA" id="ARBA00023027"/>
    </source>
</evidence>
<dbReference type="Pfam" id="PF03720">
    <property type="entry name" value="UDPG_MGDP_dh_C"/>
    <property type="match status" value="1"/>
</dbReference>
<evidence type="ECO:0000256" key="10">
    <source>
        <dbReference type="PIRSR" id="PIRSR500134-3"/>
    </source>
</evidence>
<evidence type="ECO:0000256" key="1">
    <source>
        <dbReference type="ARBA" id="ARBA00004701"/>
    </source>
</evidence>
<evidence type="ECO:0000256" key="4">
    <source>
        <dbReference type="ARBA" id="ARBA00023002"/>
    </source>
</evidence>
<keyword evidence="13" id="KW-1185">Reference proteome</keyword>
<dbReference type="EC" id="1.1.1.22" evidence="3 7"/>
<dbReference type="GO" id="GO:0006065">
    <property type="term" value="P:UDP-glucuronate biosynthetic process"/>
    <property type="evidence" value="ECO:0007669"/>
    <property type="project" value="UniProtKB-UniPathway"/>
</dbReference>
<dbReference type="InterPro" id="IPR028357">
    <property type="entry name" value="UDPglc_DH_bac"/>
</dbReference>
<feature type="binding site" evidence="9">
    <location>
        <position position="318"/>
    </location>
    <ligand>
        <name>substrate</name>
    </ligand>
</feature>
<dbReference type="Gene3D" id="1.20.5.100">
    <property type="entry name" value="Cytochrome c1, transmembrane anchor, C-terminal"/>
    <property type="match status" value="1"/>
</dbReference>
<dbReference type="PANTHER" id="PTHR43750:SF3">
    <property type="entry name" value="UDP-GLUCOSE 6-DEHYDROGENASE TUAD"/>
    <property type="match status" value="1"/>
</dbReference>
<keyword evidence="4 7" id="KW-0560">Oxidoreductase</keyword>
<reference evidence="12 13" key="1">
    <citation type="submission" date="2019-03" db="EMBL/GenBank/DDBJ databases">
        <title>Genomic Encyclopedia of Type Strains, Phase IV (KMG-IV): sequencing the most valuable type-strain genomes for metagenomic binning, comparative biology and taxonomic classification.</title>
        <authorList>
            <person name="Goeker M."/>
        </authorList>
    </citation>
    <scope>NUCLEOTIDE SEQUENCE [LARGE SCALE GENOMIC DNA]</scope>
    <source>
        <strain evidence="12 13">DSM 45707</strain>
    </source>
</reference>
<gene>
    <name evidence="12" type="ORF">EDD58_102477</name>
</gene>
<dbReference type="EMBL" id="SMAG01000002">
    <property type="protein sequence ID" value="TCS95895.1"/>
    <property type="molecule type" value="Genomic_DNA"/>
</dbReference>
<evidence type="ECO:0000259" key="11">
    <source>
        <dbReference type="SMART" id="SM00984"/>
    </source>
</evidence>
<keyword evidence="5 7" id="KW-0520">NAD</keyword>
<dbReference type="Pfam" id="PF00984">
    <property type="entry name" value="UDPG_MGDP_dh"/>
    <property type="match status" value="1"/>
</dbReference>
<comment type="caution">
    <text evidence="12">The sequence shown here is derived from an EMBL/GenBank/DDBJ whole genome shotgun (WGS) entry which is preliminary data.</text>
</comment>
<feature type="binding site" evidence="9">
    <location>
        <position position="202"/>
    </location>
    <ligand>
        <name>substrate</name>
    </ligand>
</feature>
<feature type="binding site" evidence="10">
    <location>
        <position position="121"/>
    </location>
    <ligand>
        <name>NAD(+)</name>
        <dbReference type="ChEBI" id="CHEBI:57540"/>
    </ligand>
</feature>
<feature type="binding site" evidence="10">
    <location>
        <position position="30"/>
    </location>
    <ligand>
        <name>NAD(+)</name>
        <dbReference type="ChEBI" id="CHEBI:57540"/>
    </ligand>
</feature>
<dbReference type="GO" id="GO:0051287">
    <property type="term" value="F:NAD binding"/>
    <property type="evidence" value="ECO:0007669"/>
    <property type="project" value="InterPro"/>
</dbReference>
<dbReference type="GO" id="GO:0000271">
    <property type="term" value="P:polysaccharide biosynthetic process"/>
    <property type="evidence" value="ECO:0007669"/>
    <property type="project" value="InterPro"/>
</dbReference>
<organism evidence="12 13">
    <name type="scientific">Hazenella coriacea</name>
    <dbReference type="NCBI Taxonomy" id="1179467"/>
    <lineage>
        <taxon>Bacteria</taxon>
        <taxon>Bacillati</taxon>
        <taxon>Bacillota</taxon>
        <taxon>Bacilli</taxon>
        <taxon>Bacillales</taxon>
        <taxon>Thermoactinomycetaceae</taxon>
        <taxon>Hazenella</taxon>
    </lineage>
</organism>
<dbReference type="PANTHER" id="PTHR43750">
    <property type="entry name" value="UDP-GLUCOSE 6-DEHYDROGENASE TUAD"/>
    <property type="match status" value="1"/>
</dbReference>
<dbReference type="InterPro" id="IPR001732">
    <property type="entry name" value="UDP-Glc/GDP-Man_DH_N"/>
</dbReference>
<dbReference type="InterPro" id="IPR008927">
    <property type="entry name" value="6-PGluconate_DH-like_C_sf"/>
</dbReference>
<dbReference type="AlphaFoldDB" id="A0A4R3L9U4"/>
<evidence type="ECO:0000313" key="12">
    <source>
        <dbReference type="EMBL" id="TCS95895.1"/>
    </source>
</evidence>
<comment type="catalytic activity">
    <reaction evidence="6 7">
        <text>UDP-alpha-D-glucose + 2 NAD(+) + H2O = UDP-alpha-D-glucuronate + 2 NADH + 3 H(+)</text>
        <dbReference type="Rhea" id="RHEA:23596"/>
        <dbReference type="ChEBI" id="CHEBI:15377"/>
        <dbReference type="ChEBI" id="CHEBI:15378"/>
        <dbReference type="ChEBI" id="CHEBI:57540"/>
        <dbReference type="ChEBI" id="CHEBI:57945"/>
        <dbReference type="ChEBI" id="CHEBI:58052"/>
        <dbReference type="ChEBI" id="CHEBI:58885"/>
        <dbReference type="EC" id="1.1.1.22"/>
    </reaction>
</comment>
<evidence type="ECO:0000256" key="8">
    <source>
        <dbReference type="PIRSR" id="PIRSR500134-1"/>
    </source>
</evidence>
<feature type="binding site" evidence="10">
    <location>
        <position position="86"/>
    </location>
    <ligand>
        <name>NAD(+)</name>
        <dbReference type="ChEBI" id="CHEBI:57540"/>
    </ligand>
</feature>
<evidence type="ECO:0000256" key="6">
    <source>
        <dbReference type="ARBA" id="ARBA00047473"/>
    </source>
</evidence>
<feature type="binding site" evidence="10">
    <location>
        <position position="35"/>
    </location>
    <ligand>
        <name>NAD(+)</name>
        <dbReference type="ChEBI" id="CHEBI:57540"/>
    </ligand>
</feature>
<dbReference type="PIRSF" id="PIRSF500134">
    <property type="entry name" value="UDPglc_DH_bac"/>
    <property type="match status" value="1"/>
</dbReference>
<dbReference type="InterPro" id="IPR014026">
    <property type="entry name" value="UDP-Glc/GDP-Man_DH_dimer"/>
</dbReference>
<dbReference type="GO" id="GO:0003979">
    <property type="term" value="F:UDP-glucose 6-dehydrogenase activity"/>
    <property type="evidence" value="ECO:0007669"/>
    <property type="project" value="UniProtKB-EC"/>
</dbReference>
<name>A0A4R3L9U4_9BACL</name>
<proteinExistence type="inferred from homology"/>
<protein>
    <recommendedName>
        <fullName evidence="3 7">UDP-glucose 6-dehydrogenase</fullName>
        <ecNumber evidence="3 7">1.1.1.22</ecNumber>
    </recommendedName>
</protein>
<feature type="binding site" evidence="10">
    <location>
        <position position="325"/>
    </location>
    <ligand>
        <name>NAD(+)</name>
        <dbReference type="ChEBI" id="CHEBI:57540"/>
    </ligand>
</feature>
<accession>A0A4R3L9U4</accession>
<dbReference type="PIRSF" id="PIRSF000124">
    <property type="entry name" value="UDPglc_GDPman_dh"/>
    <property type="match status" value="1"/>
</dbReference>
<feature type="active site" description="Nucleophile" evidence="8">
    <location>
        <position position="258"/>
    </location>
</feature>
<dbReference type="SUPFAM" id="SSF51735">
    <property type="entry name" value="NAD(P)-binding Rossmann-fold domains"/>
    <property type="match status" value="1"/>
</dbReference>
<feature type="domain" description="UDP-glucose/GDP-mannose dehydrogenase C-terminal" evidence="11">
    <location>
        <begin position="311"/>
        <end position="409"/>
    </location>
</feature>
<dbReference type="UniPathway" id="UPA00038">
    <property type="reaction ID" value="UER00491"/>
</dbReference>
<dbReference type="InterPro" id="IPR036220">
    <property type="entry name" value="UDP-Glc/GDP-Man_DH_C_sf"/>
</dbReference>
<dbReference type="SUPFAM" id="SSF52413">
    <property type="entry name" value="UDP-glucose/GDP-mannose dehydrogenase C-terminal domain"/>
    <property type="match status" value="1"/>
</dbReference>
<evidence type="ECO:0000313" key="13">
    <source>
        <dbReference type="Proteomes" id="UP000294937"/>
    </source>
</evidence>
<feature type="binding site" evidence="10">
    <location>
        <position position="261"/>
    </location>
    <ligand>
        <name>NAD(+)</name>
        <dbReference type="ChEBI" id="CHEBI:57540"/>
    </ligand>
</feature>
<feature type="binding site" evidence="9">
    <location>
        <begin position="247"/>
        <end position="251"/>
    </location>
    <ligand>
        <name>substrate</name>
    </ligand>
</feature>
<evidence type="ECO:0000256" key="7">
    <source>
        <dbReference type="PIRNR" id="PIRNR000124"/>
    </source>
</evidence>
<feature type="binding site" evidence="9">
    <location>
        <position position="255"/>
    </location>
    <ligand>
        <name>substrate</name>
    </ligand>
</feature>
<dbReference type="SMART" id="SM00984">
    <property type="entry name" value="UDPG_MGDP_dh_C"/>
    <property type="match status" value="1"/>
</dbReference>
<dbReference type="RefSeq" id="WP_131923858.1">
    <property type="nucleotide sequence ID" value="NZ_SMAG01000002.1"/>
</dbReference>
<evidence type="ECO:0000256" key="9">
    <source>
        <dbReference type="PIRSR" id="PIRSR500134-2"/>
    </source>
</evidence>